<evidence type="ECO:0000313" key="2">
    <source>
        <dbReference type="EnsemblMetazoa" id="GPAI032857-PA"/>
    </source>
</evidence>
<protein>
    <recommendedName>
        <fullName evidence="4">Secreted protein</fullName>
    </recommendedName>
</protein>
<reference evidence="3" key="1">
    <citation type="submission" date="2014-03" db="EMBL/GenBank/DDBJ databases">
        <authorList>
            <person name="Aksoy S."/>
            <person name="Warren W."/>
            <person name="Wilson R.K."/>
        </authorList>
    </citation>
    <scope>NUCLEOTIDE SEQUENCE [LARGE SCALE GENOMIC DNA]</scope>
    <source>
        <strain evidence="3">IAEA</strain>
    </source>
</reference>
<dbReference type="Proteomes" id="UP000092445">
    <property type="component" value="Unassembled WGS sequence"/>
</dbReference>
<feature type="signal peptide" evidence="1">
    <location>
        <begin position="1"/>
        <end position="22"/>
    </location>
</feature>
<keyword evidence="3" id="KW-1185">Reference proteome</keyword>
<dbReference type="EnsemblMetazoa" id="GPAI032857-RA">
    <property type="protein sequence ID" value="GPAI032857-PA"/>
    <property type="gene ID" value="GPAI032857"/>
</dbReference>
<sequence>MGLNYHLLRIGGTLMLTSIAFSASQLIISEPADAKGGSMTRPHKRNVKCKVYTTSGCCIREECFRLPRAANKHFRSGSMPCLCPIFALTVAMVSQDSTTKQNLYLF</sequence>
<evidence type="ECO:0000256" key="1">
    <source>
        <dbReference type="SAM" id="SignalP"/>
    </source>
</evidence>
<reference evidence="2" key="2">
    <citation type="submission" date="2020-05" db="UniProtKB">
        <authorList>
            <consortium name="EnsemblMetazoa"/>
        </authorList>
    </citation>
    <scope>IDENTIFICATION</scope>
    <source>
        <strain evidence="2">IAEA</strain>
    </source>
</reference>
<organism evidence="2 3">
    <name type="scientific">Glossina pallidipes</name>
    <name type="common">Tsetse fly</name>
    <dbReference type="NCBI Taxonomy" id="7398"/>
    <lineage>
        <taxon>Eukaryota</taxon>
        <taxon>Metazoa</taxon>
        <taxon>Ecdysozoa</taxon>
        <taxon>Arthropoda</taxon>
        <taxon>Hexapoda</taxon>
        <taxon>Insecta</taxon>
        <taxon>Pterygota</taxon>
        <taxon>Neoptera</taxon>
        <taxon>Endopterygota</taxon>
        <taxon>Diptera</taxon>
        <taxon>Brachycera</taxon>
        <taxon>Muscomorpha</taxon>
        <taxon>Hippoboscoidea</taxon>
        <taxon>Glossinidae</taxon>
        <taxon>Glossina</taxon>
    </lineage>
</organism>
<proteinExistence type="predicted"/>
<accession>A0A1B0A2Y5</accession>
<name>A0A1B0A2Y5_GLOPL</name>
<dbReference type="AlphaFoldDB" id="A0A1B0A2Y5"/>
<keyword evidence="1" id="KW-0732">Signal</keyword>
<evidence type="ECO:0000313" key="3">
    <source>
        <dbReference type="Proteomes" id="UP000092445"/>
    </source>
</evidence>
<dbReference type="VEuPathDB" id="VectorBase:GPAI032857"/>
<feature type="chain" id="PRO_5008403457" description="Secreted protein" evidence="1">
    <location>
        <begin position="23"/>
        <end position="106"/>
    </location>
</feature>
<evidence type="ECO:0008006" key="4">
    <source>
        <dbReference type="Google" id="ProtNLM"/>
    </source>
</evidence>